<dbReference type="RefSeq" id="XP_011776114.1">
    <property type="nucleotide sequence ID" value="XM_011777812.1"/>
</dbReference>
<evidence type="ECO:0000256" key="1">
    <source>
        <dbReference type="SAM" id="Phobius"/>
    </source>
</evidence>
<dbReference type="EMBL" id="FN554971">
    <property type="protein sequence ID" value="CBH13838.1"/>
    <property type="molecule type" value="Genomic_DNA"/>
</dbReference>
<evidence type="ECO:0000313" key="3">
    <source>
        <dbReference type="Proteomes" id="UP000002316"/>
    </source>
</evidence>
<feature type="transmembrane region" description="Helical" evidence="1">
    <location>
        <begin position="37"/>
        <end position="62"/>
    </location>
</feature>
<dbReference type="AlphaFoldDB" id="C9ZWP9"/>
<keyword evidence="1" id="KW-0472">Membrane</keyword>
<evidence type="ECO:0000313" key="2">
    <source>
        <dbReference type="EMBL" id="CBH13838.1"/>
    </source>
</evidence>
<dbReference type="GeneID" id="23864020"/>
<gene>
    <name evidence="2" type="ORF">TbgDal_VIII7810</name>
</gene>
<dbReference type="KEGG" id="tbg:TbgDal_VIII7810"/>
<proteinExistence type="predicted"/>
<organism evidence="2 3">
    <name type="scientific">Trypanosoma brucei gambiense (strain MHOM/CI/86/DAL972)</name>
    <dbReference type="NCBI Taxonomy" id="679716"/>
    <lineage>
        <taxon>Eukaryota</taxon>
        <taxon>Discoba</taxon>
        <taxon>Euglenozoa</taxon>
        <taxon>Kinetoplastea</taxon>
        <taxon>Metakinetoplastina</taxon>
        <taxon>Trypanosomatida</taxon>
        <taxon>Trypanosomatidae</taxon>
        <taxon>Trypanosoma</taxon>
    </lineage>
</organism>
<keyword evidence="1" id="KW-1133">Transmembrane helix</keyword>
<dbReference type="Proteomes" id="UP000002316">
    <property type="component" value="Chromosome 8"/>
</dbReference>
<name>C9ZWP9_TRYB9</name>
<protein>
    <submittedName>
        <fullName evidence="2">Uncharacterized protein</fullName>
    </submittedName>
</protein>
<sequence>MPRLFGQWFLPPPPLPRVYLFIFVLILKVSEEMRSPAAILFIFNVFLNCIIELYCTVLPLVCKQNSKCRRIRAHCHEILRHA</sequence>
<accession>C9ZWP9</accession>
<reference evidence="3" key="1">
    <citation type="journal article" date="2010" name="PLoS Negl. Trop. Dis.">
        <title>The genome sequence of Trypanosoma brucei gambiense, causative agent of chronic human african trypanosomiasis.</title>
        <authorList>
            <person name="Jackson A.P."/>
            <person name="Sanders M."/>
            <person name="Berry A."/>
            <person name="McQuillan J."/>
            <person name="Aslett M.A."/>
            <person name="Quail M.A."/>
            <person name="Chukualim B."/>
            <person name="Capewell P."/>
            <person name="MacLeod A."/>
            <person name="Melville S.E."/>
            <person name="Gibson W."/>
            <person name="Barry J.D."/>
            <person name="Berriman M."/>
            <person name="Hertz-Fowler C."/>
        </authorList>
    </citation>
    <scope>NUCLEOTIDE SEQUENCE [LARGE SCALE GENOMIC DNA]</scope>
    <source>
        <strain evidence="3">MHOM/CI/86/DAL972</strain>
    </source>
</reference>
<keyword evidence="1" id="KW-0812">Transmembrane</keyword>